<name>A0A506PHL5_9FLAO</name>
<organism evidence="2 3">
    <name type="scientific">Paucihalobacter ruber</name>
    <dbReference type="NCBI Taxonomy" id="2567861"/>
    <lineage>
        <taxon>Bacteria</taxon>
        <taxon>Pseudomonadati</taxon>
        <taxon>Bacteroidota</taxon>
        <taxon>Flavobacteriia</taxon>
        <taxon>Flavobacteriales</taxon>
        <taxon>Flavobacteriaceae</taxon>
        <taxon>Paucihalobacter</taxon>
    </lineage>
</organism>
<comment type="caution">
    <text evidence="2">The sequence shown here is derived from an EMBL/GenBank/DDBJ whole genome shotgun (WGS) entry which is preliminary data.</text>
</comment>
<feature type="chain" id="PRO_5021253183" description="Secretion system C-terminal sorting domain-containing protein" evidence="1">
    <location>
        <begin position="21"/>
        <end position="417"/>
    </location>
</feature>
<evidence type="ECO:0000313" key="2">
    <source>
        <dbReference type="EMBL" id="TPV33323.1"/>
    </source>
</evidence>
<dbReference type="OrthoDB" id="1122807at2"/>
<protein>
    <recommendedName>
        <fullName evidence="4">Secretion system C-terminal sorting domain-containing protein</fullName>
    </recommendedName>
</protein>
<keyword evidence="1" id="KW-0732">Signal</keyword>
<sequence>MFKIKLLIIAVFCCTVSVSAQSQFKVMFYNLLNYPNETTFPNRDLDLTTILSSYQPDLLMVCEVNNENGANQILNIAQNSITVNYASANFVTNSSDDLTGDNNELQNMLYYDSSKFTLEFQTEIPTLIRDFNHYRLKLKTENQESDPIYLEAFVGHLKASSGIENENIRSQQALDLMSYISTLPADSHVVFGGDLNLYTAFESAFQVLLDNTYPITLADPPNRVGQWSNNPEFLDVFTQSTRTLSNLGGAAGGFDDRFDFILTSENMLTNSDLYYAQDSYQVFGNNNNPNCYNRAINGDDCNGELFNLSIRQALHDFSDHLPVTLTLETPQTLGGSEFETTTTFAVINTFINNGLLQINTSDYSTLVMVNSLGQIVNYYSLPQATNITKDVSNLTSGVYWLMDNTNKNIVVKLIISN</sequence>
<dbReference type="Proteomes" id="UP000317332">
    <property type="component" value="Unassembled WGS sequence"/>
</dbReference>
<gene>
    <name evidence="2" type="ORF">FJ651_09530</name>
</gene>
<dbReference type="InterPro" id="IPR036691">
    <property type="entry name" value="Endo/exonu/phosph_ase_sf"/>
</dbReference>
<dbReference type="AlphaFoldDB" id="A0A506PHL5"/>
<proteinExistence type="predicted"/>
<dbReference type="EMBL" id="VHIQ01000004">
    <property type="protein sequence ID" value="TPV33323.1"/>
    <property type="molecule type" value="Genomic_DNA"/>
</dbReference>
<dbReference type="SUPFAM" id="SSF56219">
    <property type="entry name" value="DNase I-like"/>
    <property type="match status" value="1"/>
</dbReference>
<evidence type="ECO:0000313" key="3">
    <source>
        <dbReference type="Proteomes" id="UP000317332"/>
    </source>
</evidence>
<accession>A0A506PHL5</accession>
<reference evidence="2 3" key="1">
    <citation type="submission" date="2019-06" db="EMBL/GenBank/DDBJ databases">
        <title>Flavobacteriaceae Paucihalobacterium erythroidium CWB-1, complete genome.</title>
        <authorList>
            <person name="Wu S."/>
        </authorList>
    </citation>
    <scope>NUCLEOTIDE SEQUENCE [LARGE SCALE GENOMIC DNA]</scope>
    <source>
        <strain evidence="2 3">CWB-1</strain>
    </source>
</reference>
<evidence type="ECO:0000256" key="1">
    <source>
        <dbReference type="SAM" id="SignalP"/>
    </source>
</evidence>
<evidence type="ECO:0008006" key="4">
    <source>
        <dbReference type="Google" id="ProtNLM"/>
    </source>
</evidence>
<keyword evidence="3" id="KW-1185">Reference proteome</keyword>
<dbReference type="Gene3D" id="3.60.10.10">
    <property type="entry name" value="Endonuclease/exonuclease/phosphatase"/>
    <property type="match status" value="1"/>
</dbReference>
<feature type="signal peptide" evidence="1">
    <location>
        <begin position="1"/>
        <end position="20"/>
    </location>
</feature>